<proteinExistence type="predicted"/>
<name>A0ABP1E9Y1_9APHY</name>
<gene>
    <name evidence="1" type="ORF">GFSPODELE1_LOCUS10340</name>
</gene>
<evidence type="ECO:0000313" key="1">
    <source>
        <dbReference type="EMBL" id="CAL1715644.1"/>
    </source>
</evidence>
<dbReference type="EMBL" id="OZ037951">
    <property type="protein sequence ID" value="CAL1715644.1"/>
    <property type="molecule type" value="Genomic_DNA"/>
</dbReference>
<protein>
    <submittedName>
        <fullName evidence="1">Uncharacterized protein</fullName>
    </submittedName>
</protein>
<reference evidence="2" key="1">
    <citation type="submission" date="2024-04" db="EMBL/GenBank/DDBJ databases">
        <authorList>
            <person name="Shaw F."/>
            <person name="Minotto A."/>
        </authorList>
    </citation>
    <scope>NUCLEOTIDE SEQUENCE [LARGE SCALE GENOMIC DNA]</scope>
</reference>
<sequence length="181" mass="21223">MPLSSDIFRRQLRELYEVCQALRGRLHDIQTAAIQHDHQDVMLQHFYTDFAAIVNKLRTAAHDTRVTADYLYNNLFSKLLEDMSNEAKIQKLDEFIRSNSFRNKRSAVTAFNFNPTAIRNRFETLLGALRMFSDFYQEVEQFINQFKEHLRGNGVSVQIVKPVTDWMARISVAIVDYENQN</sequence>
<dbReference type="Proteomes" id="UP001497453">
    <property type="component" value="Chromosome 8"/>
</dbReference>
<accession>A0ABP1E9Y1</accession>
<organism evidence="1 2">
    <name type="scientific">Somion occarium</name>
    <dbReference type="NCBI Taxonomy" id="3059160"/>
    <lineage>
        <taxon>Eukaryota</taxon>
        <taxon>Fungi</taxon>
        <taxon>Dikarya</taxon>
        <taxon>Basidiomycota</taxon>
        <taxon>Agaricomycotina</taxon>
        <taxon>Agaricomycetes</taxon>
        <taxon>Polyporales</taxon>
        <taxon>Cerrenaceae</taxon>
        <taxon>Somion</taxon>
    </lineage>
</organism>
<keyword evidence="2" id="KW-1185">Reference proteome</keyword>
<evidence type="ECO:0000313" key="2">
    <source>
        <dbReference type="Proteomes" id="UP001497453"/>
    </source>
</evidence>